<evidence type="ECO:0000256" key="2">
    <source>
        <dbReference type="SAM" id="MobiDB-lite"/>
    </source>
</evidence>
<feature type="region of interest" description="Disordered" evidence="2">
    <location>
        <begin position="65"/>
        <end position="103"/>
    </location>
</feature>
<name>A0A016V2C3_9BILA</name>
<comment type="caution">
    <text evidence="4">The sequence shown here is derived from an EMBL/GenBank/DDBJ whole genome shotgun (WGS) entry which is preliminary data.</text>
</comment>
<dbReference type="AlphaFoldDB" id="A0A016V2C3"/>
<evidence type="ECO:0000313" key="4">
    <source>
        <dbReference type="EMBL" id="EYC21396.1"/>
    </source>
</evidence>
<keyword evidence="3" id="KW-1133">Transmembrane helix</keyword>
<sequence>MLSVWCFQAKLVVDVERLSCSHRKWPIHDEELVYITTALQVEMDNSAPTLSRRLSLESTTASEFEVVPRERSASESTVEGSDHSDEVSLSDVPSPPDSLPIPALFSESMRSEQGLPSLMSDSIPQPPWISRDRFFSQANSITPISESGISEASLFAKETLWNLEQVLNGLTSLNERCKMLDEKVEKAEHCMEIGRMLEEKNRVLQKSLHLANNKVEQLAQEVEKLQRKLSMGTRNVKERQEQRSSSLMDSGVIAMCVVCAVVAIFAVCIGLLRVKNVLAPEFL</sequence>
<dbReference type="Proteomes" id="UP000024635">
    <property type="component" value="Unassembled WGS sequence"/>
</dbReference>
<keyword evidence="5" id="KW-1185">Reference proteome</keyword>
<accession>A0A016V2C3</accession>
<evidence type="ECO:0000256" key="3">
    <source>
        <dbReference type="SAM" id="Phobius"/>
    </source>
</evidence>
<reference evidence="5" key="1">
    <citation type="journal article" date="2015" name="Nat. Genet.">
        <title>The genome and transcriptome of the zoonotic hookworm Ancylostoma ceylanicum identify infection-specific gene families.</title>
        <authorList>
            <person name="Schwarz E.M."/>
            <person name="Hu Y."/>
            <person name="Antoshechkin I."/>
            <person name="Miller M.M."/>
            <person name="Sternberg P.W."/>
            <person name="Aroian R.V."/>
        </authorList>
    </citation>
    <scope>NUCLEOTIDE SEQUENCE</scope>
    <source>
        <strain evidence="5">HY135</strain>
    </source>
</reference>
<dbReference type="EMBL" id="JARK01001355">
    <property type="protein sequence ID" value="EYC21396.1"/>
    <property type="molecule type" value="Genomic_DNA"/>
</dbReference>
<keyword evidence="1" id="KW-0175">Coiled coil</keyword>
<evidence type="ECO:0000313" key="5">
    <source>
        <dbReference type="Proteomes" id="UP000024635"/>
    </source>
</evidence>
<feature type="transmembrane region" description="Helical" evidence="3">
    <location>
        <begin position="252"/>
        <end position="274"/>
    </location>
</feature>
<keyword evidence="3" id="KW-0472">Membrane</keyword>
<dbReference type="OrthoDB" id="10392086at2759"/>
<organism evidence="4 5">
    <name type="scientific">Ancylostoma ceylanicum</name>
    <dbReference type="NCBI Taxonomy" id="53326"/>
    <lineage>
        <taxon>Eukaryota</taxon>
        <taxon>Metazoa</taxon>
        <taxon>Ecdysozoa</taxon>
        <taxon>Nematoda</taxon>
        <taxon>Chromadorea</taxon>
        <taxon>Rhabditida</taxon>
        <taxon>Rhabditina</taxon>
        <taxon>Rhabditomorpha</taxon>
        <taxon>Strongyloidea</taxon>
        <taxon>Ancylostomatidae</taxon>
        <taxon>Ancylostomatinae</taxon>
        <taxon>Ancylostoma</taxon>
    </lineage>
</organism>
<gene>
    <name evidence="4" type="primary">Acey_s0019.g3796</name>
    <name evidence="4" type="ORF">Y032_0019g3796</name>
</gene>
<proteinExistence type="predicted"/>
<evidence type="ECO:0000256" key="1">
    <source>
        <dbReference type="SAM" id="Coils"/>
    </source>
</evidence>
<keyword evidence="3" id="KW-0812">Transmembrane</keyword>
<protein>
    <submittedName>
        <fullName evidence="4">Uncharacterized protein</fullName>
    </submittedName>
</protein>
<feature type="coiled-coil region" evidence="1">
    <location>
        <begin position="170"/>
        <end position="242"/>
    </location>
</feature>